<dbReference type="Pfam" id="PF17384">
    <property type="entry name" value="DUF150_C"/>
    <property type="match status" value="1"/>
</dbReference>
<protein>
    <recommendedName>
        <fullName evidence="3">Ribosome maturation factor RimP</fullName>
    </recommendedName>
</protein>
<dbReference type="InterPro" id="IPR028998">
    <property type="entry name" value="RimP_C"/>
</dbReference>
<evidence type="ECO:0000313" key="7">
    <source>
        <dbReference type="Proteomes" id="UP000182412"/>
    </source>
</evidence>
<sequence>MAAKNIEESVELMVQELLAGQDVIELVDVEYVKEYTDYYLRVYIDKEGGIDIEDCQELSEKLEVILDEQDIIPDAYILEVSSPGIDRVLRKPRDLVREQGKAVDVTLYAPLEGKKNLTGVLTGFDGEKFTLDDELTIELNKAAQIRLHIDF</sequence>
<dbReference type="GO" id="GO:0000028">
    <property type="term" value="P:ribosomal small subunit assembly"/>
    <property type="evidence" value="ECO:0007669"/>
    <property type="project" value="TreeGrafter"/>
</dbReference>
<dbReference type="Gene3D" id="2.30.30.180">
    <property type="entry name" value="Ribosome maturation factor RimP, C-terminal domain"/>
    <property type="match status" value="1"/>
</dbReference>
<keyword evidence="1 3" id="KW-0963">Cytoplasm</keyword>
<keyword evidence="2 3" id="KW-0690">Ribosome biogenesis</keyword>
<dbReference type="HAMAP" id="MF_01077">
    <property type="entry name" value="RimP"/>
    <property type="match status" value="1"/>
</dbReference>
<dbReference type="Pfam" id="PF02576">
    <property type="entry name" value="RimP_N"/>
    <property type="match status" value="1"/>
</dbReference>
<evidence type="ECO:0000256" key="3">
    <source>
        <dbReference type="HAMAP-Rule" id="MF_01077"/>
    </source>
</evidence>
<comment type="subcellular location">
    <subcellularLocation>
        <location evidence="3">Cytoplasm</location>
    </subcellularLocation>
</comment>
<name>A0A1H0UZT4_SELRU</name>
<dbReference type="AlphaFoldDB" id="A0A1H0UZT4"/>
<dbReference type="SUPFAM" id="SSF75420">
    <property type="entry name" value="YhbC-like, N-terminal domain"/>
    <property type="match status" value="1"/>
</dbReference>
<dbReference type="RefSeq" id="WP_074573401.1">
    <property type="nucleotide sequence ID" value="NZ_FNJQ01000041.1"/>
</dbReference>
<dbReference type="InterPro" id="IPR003728">
    <property type="entry name" value="Ribosome_maturation_RimP"/>
</dbReference>
<dbReference type="CDD" id="cd01734">
    <property type="entry name" value="YlxS_C"/>
    <property type="match status" value="1"/>
</dbReference>
<evidence type="ECO:0000256" key="2">
    <source>
        <dbReference type="ARBA" id="ARBA00022517"/>
    </source>
</evidence>
<dbReference type="OrthoDB" id="9805006at2"/>
<dbReference type="Gene3D" id="3.30.300.70">
    <property type="entry name" value="RimP-like superfamily, N-terminal"/>
    <property type="match status" value="1"/>
</dbReference>
<dbReference type="InterPro" id="IPR028989">
    <property type="entry name" value="RimP_N"/>
</dbReference>
<dbReference type="GO" id="GO:0005829">
    <property type="term" value="C:cytosol"/>
    <property type="evidence" value="ECO:0007669"/>
    <property type="project" value="TreeGrafter"/>
</dbReference>
<feature type="domain" description="Ribosome maturation factor RimP C-terminal" evidence="5">
    <location>
        <begin position="89"/>
        <end position="151"/>
    </location>
</feature>
<reference evidence="6 7" key="1">
    <citation type="submission" date="2016-10" db="EMBL/GenBank/DDBJ databases">
        <authorList>
            <person name="de Groot N.N."/>
        </authorList>
    </citation>
    <scope>NUCLEOTIDE SEQUENCE [LARGE SCALE GENOMIC DNA]</scope>
    <source>
        <strain evidence="6 7">S137</strain>
    </source>
</reference>
<organism evidence="6 7">
    <name type="scientific">Selenomonas ruminantium</name>
    <dbReference type="NCBI Taxonomy" id="971"/>
    <lineage>
        <taxon>Bacteria</taxon>
        <taxon>Bacillati</taxon>
        <taxon>Bacillota</taxon>
        <taxon>Negativicutes</taxon>
        <taxon>Selenomonadales</taxon>
        <taxon>Selenomonadaceae</taxon>
        <taxon>Selenomonas</taxon>
    </lineage>
</organism>
<dbReference type="InterPro" id="IPR036847">
    <property type="entry name" value="RimP_C_sf"/>
</dbReference>
<dbReference type="FunFam" id="3.30.300.70:FF:000001">
    <property type="entry name" value="Ribosome maturation factor RimP"/>
    <property type="match status" value="1"/>
</dbReference>
<dbReference type="Proteomes" id="UP000182412">
    <property type="component" value="Unassembled WGS sequence"/>
</dbReference>
<dbReference type="InterPro" id="IPR035956">
    <property type="entry name" value="RimP_N_sf"/>
</dbReference>
<gene>
    <name evidence="3" type="primary">rimP</name>
    <name evidence="6" type="ORF">SAMN05216366_14122</name>
</gene>
<dbReference type="PANTHER" id="PTHR33867">
    <property type="entry name" value="RIBOSOME MATURATION FACTOR RIMP"/>
    <property type="match status" value="1"/>
</dbReference>
<evidence type="ECO:0000259" key="5">
    <source>
        <dbReference type="Pfam" id="PF17384"/>
    </source>
</evidence>
<comment type="similarity">
    <text evidence="3">Belongs to the RimP family.</text>
</comment>
<proteinExistence type="inferred from homology"/>
<accession>A0A1H0UZT4</accession>
<evidence type="ECO:0000256" key="1">
    <source>
        <dbReference type="ARBA" id="ARBA00022490"/>
    </source>
</evidence>
<dbReference type="PANTHER" id="PTHR33867:SF1">
    <property type="entry name" value="RIBOSOME MATURATION FACTOR RIMP"/>
    <property type="match status" value="1"/>
</dbReference>
<evidence type="ECO:0000313" key="6">
    <source>
        <dbReference type="EMBL" id="SDP71799.1"/>
    </source>
</evidence>
<comment type="function">
    <text evidence="3">Required for maturation of 30S ribosomal subunits.</text>
</comment>
<evidence type="ECO:0000259" key="4">
    <source>
        <dbReference type="Pfam" id="PF02576"/>
    </source>
</evidence>
<dbReference type="GO" id="GO:0006412">
    <property type="term" value="P:translation"/>
    <property type="evidence" value="ECO:0007669"/>
    <property type="project" value="TreeGrafter"/>
</dbReference>
<dbReference type="SUPFAM" id="SSF74942">
    <property type="entry name" value="YhbC-like, C-terminal domain"/>
    <property type="match status" value="1"/>
</dbReference>
<feature type="domain" description="Ribosome maturation factor RimP N-terminal" evidence="4">
    <location>
        <begin position="23"/>
        <end position="86"/>
    </location>
</feature>
<dbReference type="EMBL" id="FNJQ01000041">
    <property type="protein sequence ID" value="SDP71799.1"/>
    <property type="molecule type" value="Genomic_DNA"/>
</dbReference>